<proteinExistence type="predicted"/>
<dbReference type="EMBL" id="CP022358">
    <property type="protein sequence ID" value="ASK67619.1"/>
    <property type="molecule type" value="Genomic_DNA"/>
</dbReference>
<organism evidence="1 2">
    <name type="scientific">Shewanella bicestrii</name>
    <dbReference type="NCBI Taxonomy" id="2018305"/>
    <lineage>
        <taxon>Bacteria</taxon>
        <taxon>Pseudomonadati</taxon>
        <taxon>Pseudomonadota</taxon>
        <taxon>Gammaproteobacteria</taxon>
        <taxon>Alteromonadales</taxon>
        <taxon>Shewanellaceae</taxon>
        <taxon>Shewanella</taxon>
    </lineage>
</organism>
<evidence type="ECO:0000313" key="2">
    <source>
        <dbReference type="Proteomes" id="UP000198367"/>
    </source>
</evidence>
<keyword evidence="2" id="KW-1185">Reference proteome</keyword>
<name>A0A220UHJ8_9GAMM</name>
<dbReference type="AlphaFoldDB" id="A0A220UHJ8"/>
<dbReference type="KEGG" id="sbj:CF168_01425"/>
<dbReference type="RefSeq" id="WP_089066720.1">
    <property type="nucleotide sequence ID" value="NZ_CP022358.1"/>
</dbReference>
<sequence>MSVIHSIAYQWDKAEFAHQLEQYIASNRDAMRLFIGATGCQTVCHLIAAMGELPPKSEEGNFNITLPLLLDVLLQRFLLLYVKELQHQSLTQAEQLIVSLTELIAQQATQQSEQDAEVLSKSHIILSAMEKLAKQRTQLRRQHSNMGRC</sequence>
<gene>
    <name evidence="1" type="ORF">CF168_01425</name>
</gene>
<protein>
    <submittedName>
        <fullName evidence="1">Uncharacterized protein</fullName>
    </submittedName>
</protein>
<dbReference type="Proteomes" id="UP000198367">
    <property type="component" value="Chromosome"/>
</dbReference>
<reference evidence="1 2" key="1">
    <citation type="submission" date="2017-07" db="EMBL/GenBank/DDBJ databases">
        <title>Phenotypical and genomic characterization of a clinical isolate of Shewanella bicestrii sp. nov. producing an extended-spectrum beta-lactamase and a new oxacillinase variant.</title>
        <authorList>
            <person name="Jousset A.B."/>
            <person name="Bonnin R.A."/>
            <person name="Girlich D."/>
            <person name="Dabos L."/>
            <person name="Potron A."/>
            <person name="Dortet L."/>
            <person name="Glaser P."/>
            <person name="Naas T."/>
        </authorList>
    </citation>
    <scope>NUCLEOTIDE SEQUENCE [LARGE SCALE GENOMIC DNA]</scope>
    <source>
        <strain evidence="1 2">JAB-1</strain>
    </source>
</reference>
<evidence type="ECO:0000313" key="1">
    <source>
        <dbReference type="EMBL" id="ASK67619.1"/>
    </source>
</evidence>
<accession>A0A220UHJ8</accession>